<keyword evidence="5" id="KW-1185">Reference proteome</keyword>
<name>A0AA41H7B4_9BURK</name>
<evidence type="ECO:0000313" key="4">
    <source>
        <dbReference type="Proteomes" id="UP001155901"/>
    </source>
</evidence>
<dbReference type="Proteomes" id="UP001162889">
    <property type="component" value="Unassembled WGS sequence"/>
</dbReference>
<keyword evidence="1" id="KW-0732">Signal</keyword>
<dbReference type="PROSITE" id="PS51257">
    <property type="entry name" value="PROKAR_LIPOPROTEIN"/>
    <property type="match status" value="1"/>
</dbReference>
<dbReference type="PANTHER" id="PTHR38792:SF3">
    <property type="entry name" value="BNR_ASP-BOX REPEAT DOMAIN PROTEIN (AFU_ORTHOLOGUE AFUA_7G06430)-RELATED"/>
    <property type="match status" value="1"/>
</dbReference>
<dbReference type="Proteomes" id="UP001155901">
    <property type="component" value="Unassembled WGS sequence"/>
</dbReference>
<organism evidence="2 4">
    <name type="scientific">Duganella violaceipulchra</name>
    <dbReference type="NCBI Taxonomy" id="2849652"/>
    <lineage>
        <taxon>Bacteria</taxon>
        <taxon>Pseudomonadati</taxon>
        <taxon>Pseudomonadota</taxon>
        <taxon>Betaproteobacteria</taxon>
        <taxon>Burkholderiales</taxon>
        <taxon>Oxalobacteraceae</taxon>
        <taxon>Telluria group</taxon>
        <taxon>Duganella</taxon>
    </lineage>
</organism>
<reference evidence="3" key="2">
    <citation type="submission" date="2022-03" db="EMBL/GenBank/DDBJ databases">
        <title>Genome Encyclopedia of Bacteria and Archaea VI: Functional Genomics of Type Strains.</title>
        <authorList>
            <person name="Whitman W."/>
        </authorList>
    </citation>
    <scope>NUCLEOTIDE SEQUENCE</scope>
    <source>
        <strain evidence="3">HSC-15S17</strain>
    </source>
</reference>
<protein>
    <recommendedName>
        <fullName evidence="6">Exo-alpha-sialidase</fullName>
    </recommendedName>
</protein>
<dbReference type="RefSeq" id="WP_217940084.1">
    <property type="nucleotide sequence ID" value="NZ_JAHTGR010000001.1"/>
</dbReference>
<evidence type="ECO:0000313" key="2">
    <source>
        <dbReference type="EMBL" id="MBV6319414.1"/>
    </source>
</evidence>
<evidence type="ECO:0008006" key="6">
    <source>
        <dbReference type="Google" id="ProtNLM"/>
    </source>
</evidence>
<evidence type="ECO:0000313" key="3">
    <source>
        <dbReference type="EMBL" id="MCP2006775.1"/>
    </source>
</evidence>
<evidence type="ECO:0000313" key="5">
    <source>
        <dbReference type="Proteomes" id="UP001162889"/>
    </source>
</evidence>
<accession>A0AA41H7B4</accession>
<dbReference type="PANTHER" id="PTHR38792">
    <property type="entry name" value="BNR/ASP-BOX REPEAT DOMAIN PROTEIN (AFU_ORTHOLOGUE AFUA_7G06430)-RELATED"/>
    <property type="match status" value="1"/>
</dbReference>
<dbReference type="EMBL" id="JALJZU010000001">
    <property type="protein sequence ID" value="MCP2006775.1"/>
    <property type="molecule type" value="Genomic_DNA"/>
</dbReference>
<gene>
    <name evidence="2" type="ORF">KVP70_00585</name>
    <name evidence="3" type="ORF">L1274_000463</name>
</gene>
<feature type="signal peptide" evidence="1">
    <location>
        <begin position="1"/>
        <end position="32"/>
    </location>
</feature>
<evidence type="ECO:0000256" key="1">
    <source>
        <dbReference type="SAM" id="SignalP"/>
    </source>
</evidence>
<dbReference type="AlphaFoldDB" id="A0AA41H7B4"/>
<sequence>MTAFTIRRRAGALAAALRFVLPVALVVLTACVATPTAPPHGTLLEDVYSSYPRLLRQTRHGDAALNGRLLASVTATENGQPAAAFYASDDQGGSFKRISAIVDAEFAKGPKGRCCGTLYELPVRIGALPAGTLLYSASVGESRYGVAMENRIYQSGDGGAHWRYLSACGTARIPKNQQTSGIWEPEFAIAQSGELVCYYSDETLAGHSQVLVQITSRDAVHWSAPKIIVAGDDPNARPGMAVVRRLPNGGYLMTYENCYLGPLDCSLHIKRSPDGLDWGDPNDPGDRPQTVAGQFFRHAPSLTWMPVDGRPQGMVVALGQILVGRDGQPDADGNGKTMFVNSDPDVRGTWTAVPTPVALQRPVLLSNGCQNYSSPLLPSVDGKRLAMLQSDGAEDPTCRTRFGSAAISPR</sequence>
<reference evidence="2" key="1">
    <citation type="submission" date="2021-07" db="EMBL/GenBank/DDBJ databases">
        <title>Characterization of violacein-producing bacteria and related species.</title>
        <authorList>
            <person name="Wilson H.S."/>
            <person name="De Leon M.E."/>
        </authorList>
    </citation>
    <scope>NUCLEOTIDE SEQUENCE</scope>
    <source>
        <strain evidence="2">HSC-15S17</strain>
    </source>
</reference>
<comment type="caution">
    <text evidence="2">The sequence shown here is derived from an EMBL/GenBank/DDBJ whole genome shotgun (WGS) entry which is preliminary data.</text>
</comment>
<dbReference type="EMBL" id="JAHTGR010000001">
    <property type="protein sequence ID" value="MBV6319414.1"/>
    <property type="molecule type" value="Genomic_DNA"/>
</dbReference>
<proteinExistence type="predicted"/>
<feature type="chain" id="PRO_5041463151" description="Exo-alpha-sialidase" evidence="1">
    <location>
        <begin position="33"/>
        <end position="410"/>
    </location>
</feature>